<dbReference type="OrthoDB" id="9812484at2"/>
<dbReference type="Proteomes" id="UP000242243">
    <property type="component" value="Unassembled WGS sequence"/>
</dbReference>
<dbReference type="InterPro" id="IPR001647">
    <property type="entry name" value="HTH_TetR"/>
</dbReference>
<accession>A0A1I5SNU1</accession>
<evidence type="ECO:0000313" key="7">
    <source>
        <dbReference type="EMBL" id="SFP72358.1"/>
    </source>
</evidence>
<dbReference type="Pfam" id="PF00440">
    <property type="entry name" value="TetR_N"/>
    <property type="match status" value="1"/>
</dbReference>
<reference evidence="6 9" key="2">
    <citation type="submission" date="2019-07" db="EMBL/GenBank/DDBJ databases">
        <title>Whole genome shotgun sequence of Halolactibacillus halophilus NBRC 100868.</title>
        <authorList>
            <person name="Hosoyama A."/>
            <person name="Uohara A."/>
            <person name="Ohji S."/>
            <person name="Ichikawa N."/>
        </authorList>
    </citation>
    <scope>NUCLEOTIDE SEQUENCE [LARGE SCALE GENOMIC DNA]</scope>
    <source>
        <strain evidence="6 9">NBRC 100868</strain>
    </source>
</reference>
<keyword evidence="2 4" id="KW-0238">DNA-binding</keyword>
<dbReference type="PANTHER" id="PTHR47506">
    <property type="entry name" value="TRANSCRIPTIONAL REGULATORY PROTEIN"/>
    <property type="match status" value="1"/>
</dbReference>
<keyword evidence="3" id="KW-0804">Transcription</keyword>
<evidence type="ECO:0000259" key="5">
    <source>
        <dbReference type="PROSITE" id="PS50977"/>
    </source>
</evidence>
<dbReference type="STRING" id="306540.SAMN05421839_14814"/>
<proteinExistence type="predicted"/>
<evidence type="ECO:0000313" key="6">
    <source>
        <dbReference type="EMBL" id="GEM02632.1"/>
    </source>
</evidence>
<dbReference type="SUPFAM" id="SSF46689">
    <property type="entry name" value="Homeodomain-like"/>
    <property type="match status" value="1"/>
</dbReference>
<dbReference type="EMBL" id="FOXC01000048">
    <property type="protein sequence ID" value="SFP72358.1"/>
    <property type="molecule type" value="Genomic_DNA"/>
</dbReference>
<dbReference type="EMBL" id="BJWI01000048">
    <property type="protein sequence ID" value="GEM02632.1"/>
    <property type="molecule type" value="Genomic_DNA"/>
</dbReference>
<reference evidence="7 8" key="1">
    <citation type="submission" date="2016-10" db="EMBL/GenBank/DDBJ databases">
        <authorList>
            <person name="de Groot N.N."/>
        </authorList>
    </citation>
    <scope>NUCLEOTIDE SEQUENCE [LARGE SCALE GENOMIC DNA]</scope>
    <source>
        <strain evidence="7 8">DSM 17073</strain>
    </source>
</reference>
<evidence type="ECO:0000256" key="2">
    <source>
        <dbReference type="ARBA" id="ARBA00023125"/>
    </source>
</evidence>
<dbReference type="PANTHER" id="PTHR47506:SF1">
    <property type="entry name" value="HTH-TYPE TRANSCRIPTIONAL REGULATOR YJDC"/>
    <property type="match status" value="1"/>
</dbReference>
<keyword evidence="1" id="KW-0805">Transcription regulation</keyword>
<keyword evidence="9" id="KW-1185">Reference proteome</keyword>
<evidence type="ECO:0000256" key="1">
    <source>
        <dbReference type="ARBA" id="ARBA00023015"/>
    </source>
</evidence>
<dbReference type="RefSeq" id="WP_089833731.1">
    <property type="nucleotide sequence ID" value="NZ_BJWI01000048.1"/>
</dbReference>
<evidence type="ECO:0000313" key="9">
    <source>
        <dbReference type="Proteomes" id="UP000321547"/>
    </source>
</evidence>
<sequence length="206" mass="24481">MPKQTFFNLDEDKRDTLIDALKKEFSRVNVHEASISNIVKQARIPRGSFYQYFDDKEDAFLYVLESYGRVNKAWLMTYLEETQGDLFETSTRLFRRLLESYSSTDHYQLFRHAFLNMNHKIEQAFTSDKLKDDLQQNMEELVQYIDGSQLMIETKEELFHLLKIIKAVTFHNAIEVFVHQLSIDEACQQYQLELTMLKRGLLKKES</sequence>
<feature type="DNA-binding region" description="H-T-H motif" evidence="4">
    <location>
        <begin position="34"/>
        <end position="53"/>
    </location>
</feature>
<name>A0A1I5SNU1_9BACI</name>
<evidence type="ECO:0000313" key="8">
    <source>
        <dbReference type="Proteomes" id="UP000242243"/>
    </source>
</evidence>
<protein>
    <submittedName>
        <fullName evidence="7">DNA-binding transcriptional regulator, AcrR family</fullName>
    </submittedName>
    <submittedName>
        <fullName evidence="6">TetR family transcriptional regulator</fullName>
    </submittedName>
</protein>
<evidence type="ECO:0000256" key="3">
    <source>
        <dbReference type="ARBA" id="ARBA00023163"/>
    </source>
</evidence>
<dbReference type="PROSITE" id="PS50977">
    <property type="entry name" value="HTH_TETR_2"/>
    <property type="match status" value="1"/>
</dbReference>
<dbReference type="Gene3D" id="1.10.357.10">
    <property type="entry name" value="Tetracycline Repressor, domain 2"/>
    <property type="match status" value="1"/>
</dbReference>
<dbReference type="GO" id="GO:0003677">
    <property type="term" value="F:DNA binding"/>
    <property type="evidence" value="ECO:0007669"/>
    <property type="project" value="UniProtKB-UniRule"/>
</dbReference>
<dbReference type="InterPro" id="IPR009057">
    <property type="entry name" value="Homeodomain-like_sf"/>
</dbReference>
<dbReference type="AlphaFoldDB" id="A0A1I5SNU1"/>
<dbReference type="Pfam" id="PF17924">
    <property type="entry name" value="TetR_C_19"/>
    <property type="match status" value="1"/>
</dbReference>
<feature type="domain" description="HTH tetR-type" evidence="5">
    <location>
        <begin position="11"/>
        <end position="71"/>
    </location>
</feature>
<dbReference type="Proteomes" id="UP000321547">
    <property type="component" value="Unassembled WGS sequence"/>
</dbReference>
<evidence type="ECO:0000256" key="4">
    <source>
        <dbReference type="PROSITE-ProRule" id="PRU00335"/>
    </source>
</evidence>
<gene>
    <name evidence="6" type="ORF">HHA03_21640</name>
    <name evidence="7" type="ORF">SAMN05421839_14814</name>
</gene>
<organism evidence="7 8">
    <name type="scientific">Halolactibacillus halophilus</name>
    <dbReference type="NCBI Taxonomy" id="306540"/>
    <lineage>
        <taxon>Bacteria</taxon>
        <taxon>Bacillati</taxon>
        <taxon>Bacillota</taxon>
        <taxon>Bacilli</taxon>
        <taxon>Bacillales</taxon>
        <taxon>Bacillaceae</taxon>
        <taxon>Halolactibacillus</taxon>
    </lineage>
</organism>